<keyword evidence="6 8" id="KW-0449">Lipoprotein</keyword>
<dbReference type="PROSITE" id="PS51257">
    <property type="entry name" value="PROKAR_LIPOPROTEIN"/>
    <property type="match status" value="1"/>
</dbReference>
<protein>
    <recommendedName>
        <fullName evidence="8">Peptidoglycan-associated lipoprotein</fullName>
        <shortName evidence="8">PAL</shortName>
    </recommendedName>
</protein>
<reference evidence="11" key="1">
    <citation type="submission" date="2017-02" db="EMBL/GenBank/DDBJ databases">
        <title>Delving into the versatile metabolic prowess of the omnipresent phylum Bacteroidetes.</title>
        <authorList>
            <person name="Nobu M.K."/>
            <person name="Mei R."/>
            <person name="Narihiro T."/>
            <person name="Kuroda K."/>
            <person name="Liu W.-T."/>
        </authorList>
    </citation>
    <scope>NUCLEOTIDE SEQUENCE</scope>
    <source>
        <strain evidence="11">ADurb.Bin131</strain>
    </source>
</reference>
<dbReference type="GO" id="GO:0009279">
    <property type="term" value="C:cell outer membrane"/>
    <property type="evidence" value="ECO:0007669"/>
    <property type="project" value="UniProtKB-SubCell"/>
</dbReference>
<dbReference type="Gene3D" id="3.30.1330.60">
    <property type="entry name" value="OmpA-like domain"/>
    <property type="match status" value="1"/>
</dbReference>
<evidence type="ECO:0000313" key="11">
    <source>
        <dbReference type="EMBL" id="OQB71965.1"/>
    </source>
</evidence>
<organism evidence="11">
    <name type="scientific">candidate division TA06 bacterium ADurb.Bin131</name>
    <dbReference type="NCBI Taxonomy" id="1852827"/>
    <lineage>
        <taxon>Bacteria</taxon>
        <taxon>Bacteria division TA06</taxon>
    </lineage>
</organism>
<dbReference type="AlphaFoldDB" id="A0A1V6C528"/>
<dbReference type="GO" id="GO:0051301">
    <property type="term" value="P:cell division"/>
    <property type="evidence" value="ECO:0007669"/>
    <property type="project" value="UniProtKB-KW"/>
</dbReference>
<evidence type="ECO:0000256" key="6">
    <source>
        <dbReference type="ARBA" id="ARBA00023288"/>
    </source>
</evidence>
<evidence type="ECO:0000256" key="9">
    <source>
        <dbReference type="SAM" id="MobiDB-lite"/>
    </source>
</evidence>
<dbReference type="InterPro" id="IPR039001">
    <property type="entry name" value="Pal"/>
</dbReference>
<keyword evidence="3 8" id="KW-0472">Membrane</keyword>
<dbReference type="Pfam" id="PF00691">
    <property type="entry name" value="OmpA"/>
    <property type="match status" value="1"/>
</dbReference>
<dbReference type="PANTHER" id="PTHR30329">
    <property type="entry name" value="STATOR ELEMENT OF FLAGELLAR MOTOR COMPLEX"/>
    <property type="match status" value="1"/>
</dbReference>
<evidence type="ECO:0000256" key="5">
    <source>
        <dbReference type="ARBA" id="ARBA00023237"/>
    </source>
</evidence>
<keyword evidence="5 8" id="KW-0998">Cell outer membrane</keyword>
<keyword evidence="4 8" id="KW-0564">Palmitate</keyword>
<dbReference type="InterPro" id="IPR006664">
    <property type="entry name" value="OMP_bac"/>
</dbReference>
<feature type="domain" description="OmpA-like" evidence="10">
    <location>
        <begin position="95"/>
        <end position="212"/>
    </location>
</feature>
<evidence type="ECO:0000256" key="1">
    <source>
        <dbReference type="ARBA" id="ARBA00022618"/>
    </source>
</evidence>
<comment type="caution">
    <text evidence="11">The sequence shown here is derived from an EMBL/GenBank/DDBJ whole genome shotgun (WGS) entry which is preliminary data.</text>
</comment>
<accession>A0A1V6C528</accession>
<evidence type="ECO:0000259" key="10">
    <source>
        <dbReference type="PROSITE" id="PS51123"/>
    </source>
</evidence>
<dbReference type="NCBIfam" id="TIGR02802">
    <property type="entry name" value="Pal_lipo"/>
    <property type="match status" value="1"/>
</dbReference>
<dbReference type="PANTHER" id="PTHR30329:SF21">
    <property type="entry name" value="LIPOPROTEIN YIAD-RELATED"/>
    <property type="match status" value="1"/>
</dbReference>
<evidence type="ECO:0000256" key="7">
    <source>
        <dbReference type="ARBA" id="ARBA00023306"/>
    </source>
</evidence>
<dbReference type="InterPro" id="IPR006665">
    <property type="entry name" value="OmpA-like"/>
</dbReference>
<keyword evidence="7" id="KW-0131">Cell cycle</keyword>
<dbReference type="PROSITE" id="PS51123">
    <property type="entry name" value="OMPA_2"/>
    <property type="match status" value="1"/>
</dbReference>
<evidence type="ECO:0000256" key="8">
    <source>
        <dbReference type="HAMAP-Rule" id="MF_02204"/>
    </source>
</evidence>
<name>A0A1V6C528_UNCT6</name>
<feature type="compositionally biased region" description="Polar residues" evidence="9">
    <location>
        <begin position="36"/>
        <end position="49"/>
    </location>
</feature>
<sequence>MRFITPCICISFILFSGCQSIKKPSESTKVLEQGIPSGQSDISSRPVTDTTEEKQQPLSGEGLATIYDFKSALESGDVPLQRIPADIDFLPATQIDDSAKEIFENIYFSFDSYQVEEKYQDVLKKIASYLKQHPEVHVLIEGHCDERGTREYNLVLGEQRALAIRRILIILGISPERIHTVSYGFSKPADPEHNEQAWAKNRRCEFKLGVKKTSE</sequence>
<dbReference type="InterPro" id="IPR036737">
    <property type="entry name" value="OmpA-like_sf"/>
</dbReference>
<comment type="similarity">
    <text evidence="8">Belongs to the Pal lipoprotein family.</text>
</comment>
<dbReference type="InterPro" id="IPR014169">
    <property type="entry name" value="Pal_lipo_C"/>
</dbReference>
<evidence type="ECO:0000256" key="3">
    <source>
        <dbReference type="ARBA" id="ARBA00023136"/>
    </source>
</evidence>
<dbReference type="InterPro" id="IPR050330">
    <property type="entry name" value="Bact_OuterMem_StrucFunc"/>
</dbReference>
<feature type="region of interest" description="Disordered" evidence="9">
    <location>
        <begin position="32"/>
        <end position="58"/>
    </location>
</feature>
<dbReference type="PRINTS" id="PR01021">
    <property type="entry name" value="OMPADOMAIN"/>
</dbReference>
<keyword evidence="1" id="KW-0132">Cell division</keyword>
<dbReference type="HAMAP" id="MF_02204">
    <property type="entry name" value="Pal"/>
    <property type="match status" value="1"/>
</dbReference>
<dbReference type="Proteomes" id="UP000485562">
    <property type="component" value="Unassembled WGS sequence"/>
</dbReference>
<dbReference type="CDD" id="cd07185">
    <property type="entry name" value="OmpA_C-like"/>
    <property type="match status" value="1"/>
</dbReference>
<keyword evidence="2 8" id="KW-0732">Signal</keyword>
<evidence type="ECO:0000256" key="4">
    <source>
        <dbReference type="ARBA" id="ARBA00023139"/>
    </source>
</evidence>
<proteinExistence type="inferred from homology"/>
<evidence type="ECO:0000256" key="2">
    <source>
        <dbReference type="ARBA" id="ARBA00022729"/>
    </source>
</evidence>
<dbReference type="SUPFAM" id="SSF103088">
    <property type="entry name" value="OmpA-like"/>
    <property type="match status" value="1"/>
</dbReference>
<dbReference type="EMBL" id="MWDQ01000146">
    <property type="protein sequence ID" value="OQB71965.1"/>
    <property type="molecule type" value="Genomic_DNA"/>
</dbReference>
<gene>
    <name evidence="8 11" type="primary">pal</name>
    <name evidence="11" type="ORF">BWX89_01525</name>
</gene>
<comment type="subcellular location">
    <subcellularLocation>
        <location evidence="8">Cell outer membrane</location>
        <topology evidence="8">Lipid-anchor</topology>
    </subcellularLocation>
</comment>